<sequence length="474" mass="52571">MKKKPKKKIVRKSKKSKNNETLEFTPQNETSTISTTPVDDFPKPNVLPDKEIQLEFPVPLNVVPAVPEVLAANETISMEINFAPFVANSTSKEEIKMNSATATPLKPKKNKKVPSKITPNKNMDVKNDTLEDFPKPKDPNLLFPLDFPHLDIDTSDNANPSSPSSDALKGKIISPDFERLEIKKEEIMDSSSQSIHVTNFPPDLSSTTLKSPSKPQVRVEKVSVSGLPESDVLGTKPAFLIVEAPKSSKLPTHKGTEDAKNGQNLIISVPSDFKNSEKSNNDEQPIGQPLIVNLPFSHPLPLNITITRKKTQRKHSQSSSHPKEDSGTISASNKSPWRIKMRPKSGLKLEQNPSVLPQATPELEPLTPEEKAFNEGRAKSEDQPTKTRTTKSTTSARMTTTTEGMYVTAPGERTTVPLEVLHFPTEEDVSADEPLLSESFEQMVQKTLQEPEAKTMEFSLQEEEGEQFSELYSF</sequence>
<name>A0A3P6QP72_CYLGO</name>
<feature type="region of interest" description="Disordered" evidence="1">
    <location>
        <begin position="308"/>
        <end position="400"/>
    </location>
</feature>
<accession>A0A3P6QP72</accession>
<gene>
    <name evidence="2" type="ORF">CGOC_LOCUS1104</name>
</gene>
<feature type="region of interest" description="Disordered" evidence="1">
    <location>
        <begin position="98"/>
        <end position="146"/>
    </location>
</feature>
<reference evidence="2 3" key="1">
    <citation type="submission" date="2018-11" db="EMBL/GenBank/DDBJ databases">
        <authorList>
            <consortium name="Pathogen Informatics"/>
        </authorList>
    </citation>
    <scope>NUCLEOTIDE SEQUENCE [LARGE SCALE GENOMIC DNA]</scope>
</reference>
<feature type="region of interest" description="Disordered" evidence="1">
    <location>
        <begin position="188"/>
        <end position="216"/>
    </location>
</feature>
<dbReference type="EMBL" id="UYRV01001907">
    <property type="protein sequence ID" value="VDK47747.1"/>
    <property type="molecule type" value="Genomic_DNA"/>
</dbReference>
<feature type="region of interest" description="Disordered" evidence="1">
    <location>
        <begin position="1"/>
        <end position="44"/>
    </location>
</feature>
<evidence type="ECO:0000256" key="1">
    <source>
        <dbReference type="SAM" id="MobiDB-lite"/>
    </source>
</evidence>
<feature type="compositionally biased region" description="Polar residues" evidence="1">
    <location>
        <begin position="19"/>
        <end position="37"/>
    </location>
</feature>
<feature type="compositionally biased region" description="Basic and acidic residues" evidence="1">
    <location>
        <begin position="368"/>
        <end position="385"/>
    </location>
</feature>
<keyword evidence="3" id="KW-1185">Reference proteome</keyword>
<feature type="region of interest" description="Disordered" evidence="1">
    <location>
        <begin position="272"/>
        <end position="291"/>
    </location>
</feature>
<feature type="compositionally biased region" description="Polar residues" evidence="1">
    <location>
        <begin position="204"/>
        <end position="214"/>
    </location>
</feature>
<dbReference type="AlphaFoldDB" id="A0A3P6QP72"/>
<dbReference type="Proteomes" id="UP000271889">
    <property type="component" value="Unassembled WGS sequence"/>
</dbReference>
<feature type="compositionally biased region" description="Low complexity" evidence="1">
    <location>
        <begin position="386"/>
        <end position="400"/>
    </location>
</feature>
<feature type="compositionally biased region" description="Basic and acidic residues" evidence="1">
    <location>
        <begin position="123"/>
        <end position="138"/>
    </location>
</feature>
<organism evidence="2 3">
    <name type="scientific">Cylicostephanus goldi</name>
    <name type="common">Nematode worm</name>
    <dbReference type="NCBI Taxonomy" id="71465"/>
    <lineage>
        <taxon>Eukaryota</taxon>
        <taxon>Metazoa</taxon>
        <taxon>Ecdysozoa</taxon>
        <taxon>Nematoda</taxon>
        <taxon>Chromadorea</taxon>
        <taxon>Rhabditida</taxon>
        <taxon>Rhabditina</taxon>
        <taxon>Rhabditomorpha</taxon>
        <taxon>Strongyloidea</taxon>
        <taxon>Strongylidae</taxon>
        <taxon>Cylicostephanus</taxon>
    </lineage>
</organism>
<proteinExistence type="predicted"/>
<feature type="compositionally biased region" description="Basic residues" evidence="1">
    <location>
        <begin position="1"/>
        <end position="16"/>
    </location>
</feature>
<evidence type="ECO:0000313" key="2">
    <source>
        <dbReference type="EMBL" id="VDK47747.1"/>
    </source>
</evidence>
<evidence type="ECO:0000313" key="3">
    <source>
        <dbReference type="Proteomes" id="UP000271889"/>
    </source>
</evidence>
<protein>
    <submittedName>
        <fullName evidence="2">Uncharacterized protein</fullName>
    </submittedName>
</protein>